<dbReference type="Proteomes" id="UP000886998">
    <property type="component" value="Unassembled WGS sequence"/>
</dbReference>
<organism evidence="1 2">
    <name type="scientific">Trichonephila inaurata madagascariensis</name>
    <dbReference type="NCBI Taxonomy" id="2747483"/>
    <lineage>
        <taxon>Eukaryota</taxon>
        <taxon>Metazoa</taxon>
        <taxon>Ecdysozoa</taxon>
        <taxon>Arthropoda</taxon>
        <taxon>Chelicerata</taxon>
        <taxon>Arachnida</taxon>
        <taxon>Araneae</taxon>
        <taxon>Araneomorphae</taxon>
        <taxon>Entelegynae</taxon>
        <taxon>Araneoidea</taxon>
        <taxon>Nephilidae</taxon>
        <taxon>Trichonephila</taxon>
        <taxon>Trichonephila inaurata</taxon>
    </lineage>
</organism>
<evidence type="ECO:0000313" key="2">
    <source>
        <dbReference type="Proteomes" id="UP000886998"/>
    </source>
</evidence>
<reference evidence="1" key="1">
    <citation type="submission" date="2020-08" db="EMBL/GenBank/DDBJ databases">
        <title>Multicomponent nature underlies the extraordinary mechanical properties of spider dragline silk.</title>
        <authorList>
            <person name="Kono N."/>
            <person name="Nakamura H."/>
            <person name="Mori M."/>
            <person name="Yoshida Y."/>
            <person name="Ohtoshi R."/>
            <person name="Malay A.D."/>
            <person name="Moran D.A.P."/>
            <person name="Tomita M."/>
            <person name="Numata K."/>
            <person name="Arakawa K."/>
        </authorList>
    </citation>
    <scope>NUCLEOTIDE SEQUENCE</scope>
</reference>
<dbReference type="EMBL" id="BMAV01016590">
    <property type="protein sequence ID" value="GFY67501.1"/>
    <property type="molecule type" value="Genomic_DNA"/>
</dbReference>
<proteinExistence type="predicted"/>
<protein>
    <submittedName>
        <fullName evidence="1">Uncharacterized protein</fullName>
    </submittedName>
</protein>
<name>A0A8X6YAD0_9ARAC</name>
<keyword evidence="2" id="KW-1185">Reference proteome</keyword>
<sequence>MHIINNSAVIVPDNPVQDMDLIEILWKQDIDLGVSREAYDLRQCLDVEKLKDVEITKEKVHKIMNKIIRSNNMYLVSVNA</sequence>
<dbReference type="OrthoDB" id="8121163at2759"/>
<evidence type="ECO:0000313" key="1">
    <source>
        <dbReference type="EMBL" id="GFY67501.1"/>
    </source>
</evidence>
<dbReference type="AlphaFoldDB" id="A0A8X6YAD0"/>
<comment type="caution">
    <text evidence="1">The sequence shown here is derived from an EMBL/GenBank/DDBJ whole genome shotgun (WGS) entry which is preliminary data.</text>
</comment>
<accession>A0A8X6YAD0</accession>
<gene>
    <name evidence="1" type="ORF">TNIN_112191</name>
</gene>